<comment type="caution">
    <text evidence="9">The sequence shown here is derived from an EMBL/GenBank/DDBJ whole genome shotgun (WGS) entry which is preliminary data.</text>
</comment>
<organism evidence="9 10">
    <name type="scientific">Brassica carinata</name>
    <name type="common">Ethiopian mustard</name>
    <name type="synonym">Abyssinian cabbage</name>
    <dbReference type="NCBI Taxonomy" id="52824"/>
    <lineage>
        <taxon>Eukaryota</taxon>
        <taxon>Viridiplantae</taxon>
        <taxon>Streptophyta</taxon>
        <taxon>Embryophyta</taxon>
        <taxon>Tracheophyta</taxon>
        <taxon>Spermatophyta</taxon>
        <taxon>Magnoliopsida</taxon>
        <taxon>eudicotyledons</taxon>
        <taxon>Gunneridae</taxon>
        <taxon>Pentapetalae</taxon>
        <taxon>rosids</taxon>
        <taxon>malvids</taxon>
        <taxon>Brassicales</taxon>
        <taxon>Brassicaceae</taxon>
        <taxon>Brassiceae</taxon>
        <taxon>Brassica</taxon>
    </lineage>
</organism>
<dbReference type="Pfam" id="PF00072">
    <property type="entry name" value="Response_reg"/>
    <property type="match status" value="1"/>
</dbReference>
<proteinExistence type="predicted"/>
<feature type="modified residue" description="4-aspartylphosphate" evidence="6">
    <location>
        <position position="209"/>
    </location>
</feature>
<dbReference type="PANTHER" id="PTHR43874:SF7">
    <property type="entry name" value="TWO-COMPONENT RESPONSE REGULATOR ARR10"/>
    <property type="match status" value="1"/>
</dbReference>
<dbReference type="Proteomes" id="UP000886595">
    <property type="component" value="Unassembled WGS sequence"/>
</dbReference>
<feature type="domain" description="Response regulatory" evidence="8">
    <location>
        <begin position="158"/>
        <end position="273"/>
    </location>
</feature>
<dbReference type="InterPro" id="IPR001789">
    <property type="entry name" value="Sig_transdc_resp-reg_receiver"/>
</dbReference>
<evidence type="ECO:0000256" key="4">
    <source>
        <dbReference type="ARBA" id="ARBA00023163"/>
    </source>
</evidence>
<feature type="compositionally biased region" description="Basic residues" evidence="7">
    <location>
        <begin position="301"/>
        <end position="310"/>
    </location>
</feature>
<feature type="compositionally biased region" description="Basic and acidic residues" evidence="7">
    <location>
        <begin position="120"/>
        <end position="132"/>
    </location>
</feature>
<dbReference type="SMART" id="SM00448">
    <property type="entry name" value="REC"/>
    <property type="match status" value="1"/>
</dbReference>
<keyword evidence="10" id="KW-1185">Reference proteome</keyword>
<feature type="region of interest" description="Disordered" evidence="7">
    <location>
        <begin position="110"/>
        <end position="143"/>
    </location>
</feature>
<dbReference type="PROSITE" id="PS50110">
    <property type="entry name" value="RESPONSE_REGULATORY"/>
    <property type="match status" value="1"/>
</dbReference>
<dbReference type="AlphaFoldDB" id="A0A8X7TVD7"/>
<keyword evidence="3" id="KW-0805">Transcription regulation</keyword>
<accession>A0A8X7TVD7</accession>
<evidence type="ECO:0000256" key="2">
    <source>
        <dbReference type="ARBA" id="ARBA00023012"/>
    </source>
</evidence>
<dbReference type="InterPro" id="IPR045279">
    <property type="entry name" value="ARR-like"/>
</dbReference>
<protein>
    <recommendedName>
        <fullName evidence="8">Response regulatory domain-containing protein</fullName>
    </recommendedName>
</protein>
<dbReference type="GO" id="GO:0009736">
    <property type="term" value="P:cytokinin-activated signaling pathway"/>
    <property type="evidence" value="ECO:0007669"/>
    <property type="project" value="InterPro"/>
</dbReference>
<evidence type="ECO:0000256" key="1">
    <source>
        <dbReference type="ARBA" id="ARBA00004123"/>
    </source>
</evidence>
<keyword evidence="4" id="KW-0804">Transcription</keyword>
<reference evidence="9 10" key="1">
    <citation type="submission" date="2020-02" db="EMBL/GenBank/DDBJ databases">
        <authorList>
            <person name="Ma Q."/>
            <person name="Huang Y."/>
            <person name="Song X."/>
            <person name="Pei D."/>
        </authorList>
    </citation>
    <scope>NUCLEOTIDE SEQUENCE [LARGE SCALE GENOMIC DNA]</scope>
    <source>
        <strain evidence="9">Sxm20200214</strain>
        <tissue evidence="9">Leaf</tissue>
    </source>
</reference>
<feature type="compositionally biased region" description="Polar residues" evidence="7">
    <location>
        <begin position="133"/>
        <end position="143"/>
    </location>
</feature>
<dbReference type="EMBL" id="JAAMPC010000015">
    <property type="protein sequence ID" value="KAG2256110.1"/>
    <property type="molecule type" value="Genomic_DNA"/>
</dbReference>
<evidence type="ECO:0000259" key="8">
    <source>
        <dbReference type="PROSITE" id="PS50110"/>
    </source>
</evidence>
<evidence type="ECO:0000313" key="10">
    <source>
        <dbReference type="Proteomes" id="UP000886595"/>
    </source>
</evidence>
<dbReference type="OrthoDB" id="1743485at2759"/>
<keyword evidence="5" id="KW-0539">Nucleus</keyword>
<evidence type="ECO:0000256" key="3">
    <source>
        <dbReference type="ARBA" id="ARBA00023015"/>
    </source>
</evidence>
<sequence length="310" mass="34701">MAKKGKQKGSTRISEVSRNIYPLYSHGPTFHNASVKTVVREWADSGPFSGRGFAEPLPSSNELGRFPVVKTAVPVDRRFEHIVLSCNEHQTTPSFGSNEKLSELSTFASAANVGEGEENGDTREAGDGETRISSKSPSNNMTVEQDFEALDQFPVRMRVIAVDDDQTCLCILETLLHRCHYHVTTTEKAQTALELLKDNKNKFNLVISDVDMPHMDSFKLLELLGLEMDLPIILLSAHSHPKYVMEGVKRSACDYLLKSVRIEELKNIWQHMVRKSMFKKMKNILTNGESQGNSDQNGLKANRKHTTPGL</sequence>
<evidence type="ECO:0000256" key="7">
    <source>
        <dbReference type="SAM" id="MobiDB-lite"/>
    </source>
</evidence>
<evidence type="ECO:0000313" key="9">
    <source>
        <dbReference type="EMBL" id="KAG2256110.1"/>
    </source>
</evidence>
<evidence type="ECO:0000256" key="5">
    <source>
        <dbReference type="ARBA" id="ARBA00023242"/>
    </source>
</evidence>
<dbReference type="CDD" id="cd17584">
    <property type="entry name" value="REC_typeB_ARR-like"/>
    <property type="match status" value="1"/>
</dbReference>
<gene>
    <name evidence="9" type="ORF">Bca52824_075404</name>
</gene>
<dbReference type="GO" id="GO:0005634">
    <property type="term" value="C:nucleus"/>
    <property type="evidence" value="ECO:0007669"/>
    <property type="project" value="UniProtKB-SubCell"/>
</dbReference>
<dbReference type="PANTHER" id="PTHR43874">
    <property type="entry name" value="TWO-COMPONENT RESPONSE REGULATOR"/>
    <property type="match status" value="1"/>
</dbReference>
<comment type="subcellular location">
    <subcellularLocation>
        <location evidence="1">Nucleus</location>
    </subcellularLocation>
</comment>
<keyword evidence="2" id="KW-0902">Two-component regulatory system</keyword>
<name>A0A8X7TVD7_BRACI</name>
<feature type="region of interest" description="Disordered" evidence="7">
    <location>
        <begin position="286"/>
        <end position="310"/>
    </location>
</feature>
<keyword evidence="6" id="KW-0597">Phosphoprotein</keyword>
<evidence type="ECO:0000256" key="6">
    <source>
        <dbReference type="PROSITE-ProRule" id="PRU00169"/>
    </source>
</evidence>
<dbReference type="Gene3D" id="3.40.50.2300">
    <property type="match status" value="1"/>
</dbReference>
<feature type="compositionally biased region" description="Polar residues" evidence="7">
    <location>
        <begin position="286"/>
        <end position="299"/>
    </location>
</feature>
<dbReference type="SUPFAM" id="SSF52172">
    <property type="entry name" value="CheY-like"/>
    <property type="match status" value="1"/>
</dbReference>
<dbReference type="InterPro" id="IPR011006">
    <property type="entry name" value="CheY-like_superfamily"/>
</dbReference>
<dbReference type="GO" id="GO:0000160">
    <property type="term" value="P:phosphorelay signal transduction system"/>
    <property type="evidence" value="ECO:0007669"/>
    <property type="project" value="UniProtKB-KW"/>
</dbReference>